<organism evidence="11 12">
    <name type="scientific">Boothiomyces macroporosus</name>
    <dbReference type="NCBI Taxonomy" id="261099"/>
    <lineage>
        <taxon>Eukaryota</taxon>
        <taxon>Fungi</taxon>
        <taxon>Fungi incertae sedis</taxon>
        <taxon>Chytridiomycota</taxon>
        <taxon>Chytridiomycota incertae sedis</taxon>
        <taxon>Chytridiomycetes</taxon>
        <taxon>Rhizophydiales</taxon>
        <taxon>Terramycetaceae</taxon>
        <taxon>Boothiomyces</taxon>
    </lineage>
</organism>
<comment type="function">
    <text evidence="8">Centriole-enriched microtubule-binding protein involved in centriole biogenesis. In collaboration with CEP295 and POC1B, is required for the centriole-to-centrosome conversion by ensuring the formation of bona fide centriole wall. Functions as a linker component that maintains centrosome cohesion. Associates with CROCC and regulates its stability and localization to the centrosome.</text>
</comment>
<evidence type="ECO:0000256" key="2">
    <source>
        <dbReference type="ARBA" id="ARBA00004214"/>
    </source>
</evidence>
<sequence>MATGDLKNNIAILESELKTIKYNGPFSIAGISKGDPVCFLPLFHYIFLEYSPLLANYFSEQNYDLYGKRDKRFMEAIYSALRDVFNYKPKISRDQFFSKGFAERKCILVTDTIKLAKEKRQEFMRFNREKQRVPLKQINKETPKPITNHQEAIVINPAPHPNEINESVSVDDSLMDIPRENIDDMEFKDSYSYNPLEAKRISPSFNSRSPTQQLFSSDRKTRTISADLSYRSITPIMDVHQNEIVASWTIESRNTPRFDEYESKAVYPEIISHIPRSKSNSPSKSSLKSSPSKRTVLFQDFATRAKTPEPDRVQQLEESLKESNEQQKLLMAELEAVRSKVAELENSFKLLQGILAENTNHSTAEILTPQPASASISVTPKFIPQPAITPESDISVSFRNNPTSTVNKWPQLDHKHTVTNGGSHKSAELVNQYEKRYTPSDDIALRQSVIRKTSTPDLRVN</sequence>
<dbReference type="InterPro" id="IPR033603">
    <property type="entry name" value="CEP44"/>
</dbReference>
<evidence type="ECO:0000256" key="5">
    <source>
        <dbReference type="ARBA" id="ARBA00022490"/>
    </source>
</evidence>
<comment type="caution">
    <text evidence="11">The sequence shown here is derived from an EMBL/GenBank/DDBJ whole genome shotgun (WGS) entry which is preliminary data.</text>
</comment>
<feature type="coiled-coil region" evidence="9">
    <location>
        <begin position="313"/>
        <end position="347"/>
    </location>
</feature>
<evidence type="ECO:0000256" key="4">
    <source>
        <dbReference type="ARBA" id="ARBA00014053"/>
    </source>
</evidence>
<dbReference type="GO" id="GO:0030496">
    <property type="term" value="C:midbody"/>
    <property type="evidence" value="ECO:0007669"/>
    <property type="project" value="UniProtKB-SubCell"/>
</dbReference>
<evidence type="ECO:0000256" key="9">
    <source>
        <dbReference type="SAM" id="Coils"/>
    </source>
</evidence>
<gene>
    <name evidence="11" type="primary">CEP44</name>
    <name evidence="11" type="ORF">HK103_001865</name>
</gene>
<evidence type="ECO:0000259" key="10">
    <source>
        <dbReference type="Pfam" id="PF15007"/>
    </source>
</evidence>
<evidence type="ECO:0000313" key="12">
    <source>
        <dbReference type="Proteomes" id="UP001210925"/>
    </source>
</evidence>
<protein>
    <recommendedName>
        <fullName evidence="4">Centrosomal protein of 44 kDa</fullName>
    </recommendedName>
</protein>
<dbReference type="PANTHER" id="PTHR31477:SF1">
    <property type="entry name" value="CENTROSOMAL PROTEIN OF 44 KDA"/>
    <property type="match status" value="1"/>
</dbReference>
<comment type="subcellular location">
    <subcellularLocation>
        <location evidence="1">Cytoplasm</location>
        <location evidence="1">Cytoskeleton</location>
        <location evidence="1">Microtubule organizing center</location>
        <location evidence="1">Centrosome</location>
        <location evidence="1">Centriole</location>
    </subcellularLocation>
    <subcellularLocation>
        <location evidence="3">Cytoplasm</location>
        <location evidence="3">Cytoskeleton</location>
        <location evidence="3">Spindle pole</location>
    </subcellularLocation>
    <subcellularLocation>
        <location evidence="2">Midbody</location>
    </subcellularLocation>
</comment>
<reference evidence="11" key="1">
    <citation type="submission" date="2020-05" db="EMBL/GenBank/DDBJ databases">
        <title>Phylogenomic resolution of chytrid fungi.</title>
        <authorList>
            <person name="Stajich J.E."/>
            <person name="Amses K."/>
            <person name="Simmons R."/>
            <person name="Seto K."/>
            <person name="Myers J."/>
            <person name="Bonds A."/>
            <person name="Quandt C.A."/>
            <person name="Barry K."/>
            <person name="Liu P."/>
            <person name="Grigoriev I."/>
            <person name="Longcore J.E."/>
            <person name="James T.Y."/>
        </authorList>
    </citation>
    <scope>NUCLEOTIDE SEQUENCE</scope>
    <source>
        <strain evidence="11">PLAUS21</strain>
    </source>
</reference>
<keyword evidence="7" id="KW-0206">Cytoskeleton</keyword>
<evidence type="ECO:0000256" key="6">
    <source>
        <dbReference type="ARBA" id="ARBA00023054"/>
    </source>
</evidence>
<evidence type="ECO:0000256" key="7">
    <source>
        <dbReference type="ARBA" id="ARBA00023212"/>
    </source>
</evidence>
<evidence type="ECO:0000256" key="3">
    <source>
        <dbReference type="ARBA" id="ARBA00004647"/>
    </source>
</evidence>
<keyword evidence="12" id="KW-1185">Reference proteome</keyword>
<dbReference type="GO" id="GO:0005814">
    <property type="term" value="C:centriole"/>
    <property type="evidence" value="ECO:0007669"/>
    <property type="project" value="UniProtKB-SubCell"/>
</dbReference>
<dbReference type="Proteomes" id="UP001210925">
    <property type="component" value="Unassembled WGS sequence"/>
</dbReference>
<evidence type="ECO:0000256" key="8">
    <source>
        <dbReference type="ARBA" id="ARBA00046235"/>
    </source>
</evidence>
<keyword evidence="6 9" id="KW-0175">Coiled coil</keyword>
<proteinExistence type="predicted"/>
<evidence type="ECO:0000256" key="1">
    <source>
        <dbReference type="ARBA" id="ARBA00004114"/>
    </source>
</evidence>
<dbReference type="InterPro" id="IPR029157">
    <property type="entry name" value="CEP44_CC"/>
</dbReference>
<dbReference type="Pfam" id="PF15007">
    <property type="entry name" value="CEP44"/>
    <property type="match status" value="1"/>
</dbReference>
<dbReference type="AlphaFoldDB" id="A0AAD5Y0N2"/>
<dbReference type="PANTHER" id="PTHR31477">
    <property type="entry name" value="CENTROSOMAL PROTEIN OF 44 KDA"/>
    <property type="match status" value="1"/>
</dbReference>
<dbReference type="GO" id="GO:0000922">
    <property type="term" value="C:spindle pole"/>
    <property type="evidence" value="ECO:0007669"/>
    <property type="project" value="UniProtKB-SubCell"/>
</dbReference>
<evidence type="ECO:0000313" key="11">
    <source>
        <dbReference type="EMBL" id="KAJ3252063.1"/>
    </source>
</evidence>
<dbReference type="EMBL" id="JADGKB010000156">
    <property type="protein sequence ID" value="KAJ3252063.1"/>
    <property type="molecule type" value="Genomic_DNA"/>
</dbReference>
<feature type="domain" description="Centrosomal CEP44" evidence="10">
    <location>
        <begin position="5"/>
        <end position="128"/>
    </location>
</feature>
<keyword evidence="5" id="KW-0963">Cytoplasm</keyword>
<name>A0AAD5Y0N2_9FUNG</name>
<accession>A0AAD5Y0N2</accession>